<proteinExistence type="inferred from homology"/>
<dbReference type="EMBL" id="AAHJBI010000082">
    <property type="protein sequence ID" value="EBW7231818.1"/>
    <property type="molecule type" value="Genomic_DNA"/>
</dbReference>
<dbReference type="AlphaFoldDB" id="A0A3V5UWF8"/>
<dbReference type="PANTHER" id="PTHR34477:SF1">
    <property type="entry name" value="UPF0213 PROTEIN YHBQ"/>
    <property type="match status" value="1"/>
</dbReference>
<comment type="similarity">
    <text evidence="1">Belongs to the UPF0213 family.</text>
</comment>
<dbReference type="SUPFAM" id="SSF82771">
    <property type="entry name" value="GIY-YIG endonuclease"/>
    <property type="match status" value="1"/>
</dbReference>
<dbReference type="CDD" id="cd10456">
    <property type="entry name" value="GIY-YIG_UPF0213"/>
    <property type="match status" value="1"/>
</dbReference>
<dbReference type="EMBL" id="CP075115">
    <property type="protein sequence ID" value="QVZ27542.1"/>
    <property type="molecule type" value="Genomic_DNA"/>
</dbReference>
<dbReference type="Pfam" id="PF01541">
    <property type="entry name" value="GIY-YIG"/>
    <property type="match status" value="1"/>
</dbReference>
<reference evidence="5" key="4">
    <citation type="submission" date="2021-05" db="EMBL/GenBank/DDBJ databases">
        <title>Whole genome PacBio Sequel sequence of Salmonella enterica subsp. enterica.</title>
        <authorList>
            <person name="Hoffmann M."/>
            <person name="Balkey M."/>
            <person name="Luo Y."/>
        </authorList>
    </citation>
    <scope>NUCLEOTIDE SEQUENCE</scope>
    <source>
        <strain evidence="5">CFSAN059883</strain>
    </source>
</reference>
<sequence length="104" mass="11891">MGKNKKYSIYILECCDGSYYTGITSDLQHRVDVHNSAGKYCAQHTKSRRPVKLVFSISNIESGFLARSGEKYIKSLTRAKKEKLIANDENMINLLLKRIFNDDV</sequence>
<evidence type="ECO:0000259" key="2">
    <source>
        <dbReference type="PROSITE" id="PS50164"/>
    </source>
</evidence>
<accession>A0A3V5UWF8</accession>
<reference evidence="5" key="1">
    <citation type="submission" date="2017-08" db="EMBL/GenBank/DDBJ databases">
        <authorList>
            <person name="Fashae K."/>
        </authorList>
    </citation>
    <scope>NUCLEOTIDE SEQUENCE</scope>
    <source>
        <strain evidence="5">CFSAN059883</strain>
    </source>
</reference>
<protein>
    <submittedName>
        <fullName evidence="4">GIY-YIG nuclease family protein</fullName>
    </submittedName>
</protein>
<reference evidence="4" key="3">
    <citation type="submission" date="2018-07" db="EMBL/GenBank/DDBJ databases">
        <authorList>
            <consortium name="PulseNet: The National Subtyping Network for Foodborne Disease Surveillance"/>
            <person name="Tarr C.L."/>
            <person name="Trees E."/>
            <person name="Katz L.S."/>
            <person name="Carleton-Romer H.A."/>
            <person name="Stroika S."/>
            <person name="Kucerova Z."/>
            <person name="Roache K.F."/>
            <person name="Sabol A.L."/>
            <person name="Besser J."/>
            <person name="Gerner-Smidt P."/>
        </authorList>
    </citation>
    <scope>NUCLEOTIDE SEQUENCE</scope>
    <source>
        <strain evidence="4">PNUSAS018743</strain>
    </source>
</reference>
<dbReference type="Gene3D" id="3.40.1440.10">
    <property type="entry name" value="GIY-YIG endonuclease"/>
    <property type="match status" value="1"/>
</dbReference>
<dbReference type="InterPro" id="IPR035901">
    <property type="entry name" value="GIY-YIG_endonuc_sf"/>
</dbReference>
<dbReference type="InterPro" id="IPR000305">
    <property type="entry name" value="GIY-YIG_endonuc"/>
</dbReference>
<dbReference type="RefSeq" id="WP_094887643.1">
    <property type="nucleotide sequence ID" value="NZ_CP075115.1"/>
</dbReference>
<evidence type="ECO:0000313" key="4">
    <source>
        <dbReference type="EMBL" id="ECT9437522.1"/>
    </source>
</evidence>
<organism evidence="4">
    <name type="scientific">Salmonella enterica subsp. enterica serovar Eastbourne</name>
    <dbReference type="NCBI Taxonomy" id="486993"/>
    <lineage>
        <taxon>Bacteria</taxon>
        <taxon>Pseudomonadati</taxon>
        <taxon>Pseudomonadota</taxon>
        <taxon>Gammaproteobacteria</taxon>
        <taxon>Enterobacterales</taxon>
        <taxon>Enterobacteriaceae</taxon>
        <taxon>Salmonella</taxon>
    </lineage>
</organism>
<feature type="domain" description="GIY-YIG" evidence="2">
    <location>
        <begin position="5"/>
        <end position="83"/>
    </location>
</feature>
<evidence type="ECO:0000256" key="1">
    <source>
        <dbReference type="ARBA" id="ARBA00007435"/>
    </source>
</evidence>
<dbReference type="PANTHER" id="PTHR34477">
    <property type="entry name" value="UPF0213 PROTEIN YHBQ"/>
    <property type="match status" value="1"/>
</dbReference>
<dbReference type="PROSITE" id="PS50164">
    <property type="entry name" value="GIY_YIG"/>
    <property type="match status" value="1"/>
</dbReference>
<gene>
    <name evidence="5" type="ORF">CCO38_08455</name>
    <name evidence="4" type="ORF">CHP00_01270</name>
    <name evidence="3" type="ORF">DQC50_22485</name>
</gene>
<dbReference type="EMBL" id="AAKOJH010000001">
    <property type="protein sequence ID" value="ECT9437522.1"/>
    <property type="molecule type" value="Genomic_DNA"/>
</dbReference>
<reference evidence="3" key="2">
    <citation type="submission" date="2018-06" db="EMBL/GenBank/DDBJ databases">
        <authorList>
            <person name="Ashton P.M."/>
            <person name="Dallman T."/>
            <person name="Nair S."/>
            <person name="De Pinna E."/>
            <person name="Peters T."/>
            <person name="Grant K."/>
        </authorList>
    </citation>
    <scope>NUCLEOTIDE SEQUENCE</scope>
    <source>
        <strain evidence="3">388684</strain>
    </source>
</reference>
<name>A0A3V5UWF8_SALET</name>
<dbReference type="InterPro" id="IPR050190">
    <property type="entry name" value="UPF0213_domain"/>
</dbReference>
<evidence type="ECO:0000313" key="5">
    <source>
        <dbReference type="EMBL" id="QVZ27542.1"/>
    </source>
</evidence>
<evidence type="ECO:0000313" key="3">
    <source>
        <dbReference type="EMBL" id="EBW7231818.1"/>
    </source>
</evidence>